<dbReference type="InterPro" id="IPR003352">
    <property type="entry name" value="PTS_EIIC"/>
</dbReference>
<protein>
    <recommendedName>
        <fullName evidence="8">Permease IIC component</fullName>
    </recommendedName>
</protein>
<dbReference type="GO" id="GO:1902815">
    <property type="term" value="P:N,N'-diacetylchitobiose import"/>
    <property type="evidence" value="ECO:0007669"/>
    <property type="project" value="TreeGrafter"/>
</dbReference>
<organism evidence="11 12">
    <name type="scientific">Carnobacterium inhibens subsp. gilichinskyi</name>
    <dbReference type="NCBI Taxonomy" id="1266845"/>
    <lineage>
        <taxon>Bacteria</taxon>
        <taxon>Bacillati</taxon>
        <taxon>Bacillota</taxon>
        <taxon>Bacilli</taxon>
        <taxon>Lactobacillales</taxon>
        <taxon>Carnobacteriaceae</taxon>
        <taxon>Carnobacterium</taxon>
    </lineage>
</organism>
<feature type="transmembrane region" description="Helical" evidence="9">
    <location>
        <begin position="105"/>
        <end position="125"/>
    </location>
</feature>
<dbReference type="NCBIfam" id="TIGR00410">
    <property type="entry name" value="lacE"/>
    <property type="match status" value="1"/>
</dbReference>
<keyword evidence="11" id="KW-0614">Plasmid</keyword>
<evidence type="ECO:0000256" key="6">
    <source>
        <dbReference type="ARBA" id="ARBA00022989"/>
    </source>
</evidence>
<dbReference type="PANTHER" id="PTHR33989:SF4">
    <property type="entry name" value="PTS SYSTEM N,N'-DIACETYLCHITOBIOSE-SPECIFIC EIIC COMPONENT"/>
    <property type="match status" value="1"/>
</dbReference>
<name>U5SFX0_9LACT</name>
<keyword evidence="2 8" id="KW-0813">Transport</keyword>
<feature type="transmembrane region" description="Helical" evidence="9">
    <location>
        <begin position="382"/>
        <end position="410"/>
    </location>
</feature>
<gene>
    <name evidence="11" type="ORF">Q783_12020</name>
</gene>
<evidence type="ECO:0000256" key="3">
    <source>
        <dbReference type="ARBA" id="ARBA00022475"/>
    </source>
</evidence>
<feature type="transmembrane region" description="Helical" evidence="9">
    <location>
        <begin position="24"/>
        <end position="48"/>
    </location>
</feature>
<evidence type="ECO:0000256" key="5">
    <source>
        <dbReference type="ARBA" id="ARBA00022692"/>
    </source>
</evidence>
<sequence length="428" mass="46758">MNIITNFIENYVTPIGIKMANNKIVNVISTGLTMTLPLIILGAIFTLLSSLQIGPYQQFVTSTGLKPLFSLIGKFTVDMLSIYVAFTTAYTYLRNTKDMETGAISAGLISILSFFIMTPLTTIMINDNLVEVLSFDFLGSKGLFTALLTGVLVGYVYVFVVKHNWTIKMPESVPEFVANSFNALIPAFILSFVFLTINGLFNIFTQATFGEWLYDILSAPLSALSGNLATHLLLTFLASLFWFFGLHGGQITGPFIMILFMQAGMQNQVAYAAGQSLPNILTIGLGGLVSLGGIGCTIGLAINLLLFSKSSQYKSLGKLTIIPSIFGINEPLIFGMPMILNPIMAIPFFITPQIINILTYVVMKLGLVGLPRLAMFTPGTPLLLDGMLMSGLSGVFWQIIMIVLSVAMYYPFFKVADNKLYTAEMEII</sequence>
<dbReference type="HOGENOM" id="CLU_029688_1_0_9"/>
<comment type="function">
    <text evidence="8">The phosphoenolpyruvate-dependent sugar phosphotransferase system (PTS), a major carbohydrate active -transport system, catalyzes the phosphorylation of incoming sugar substrates concomitant with their translocation across the cell membrane.</text>
</comment>
<evidence type="ECO:0000256" key="1">
    <source>
        <dbReference type="ARBA" id="ARBA00004651"/>
    </source>
</evidence>
<evidence type="ECO:0000313" key="11">
    <source>
        <dbReference type="EMBL" id="AGY83008.1"/>
    </source>
</evidence>
<feature type="transmembrane region" description="Helical" evidence="9">
    <location>
        <begin position="137"/>
        <end position="160"/>
    </location>
</feature>
<feature type="transmembrane region" description="Helical" evidence="9">
    <location>
        <begin position="280"/>
        <end position="307"/>
    </location>
</feature>
<feature type="domain" description="PTS EIIC type-3" evidence="10">
    <location>
        <begin position="8"/>
        <end position="412"/>
    </location>
</feature>
<keyword evidence="5 9" id="KW-0812">Transmembrane</keyword>
<proteinExistence type="predicted"/>
<evidence type="ECO:0000256" key="4">
    <source>
        <dbReference type="ARBA" id="ARBA00022597"/>
    </source>
</evidence>
<dbReference type="InterPro" id="IPR051088">
    <property type="entry name" value="PTS_Sugar-EIIC/EIIB"/>
</dbReference>
<keyword evidence="7 8" id="KW-0472">Membrane</keyword>
<keyword evidence="3 8" id="KW-1003">Cell membrane</keyword>
<keyword evidence="6 9" id="KW-1133">Transmembrane helix</keyword>
<feature type="transmembrane region" description="Helical" evidence="9">
    <location>
        <begin position="319"/>
        <end position="340"/>
    </location>
</feature>
<dbReference type="GO" id="GO:0009401">
    <property type="term" value="P:phosphoenolpyruvate-dependent sugar phosphotransferase system"/>
    <property type="evidence" value="ECO:0007669"/>
    <property type="project" value="InterPro"/>
</dbReference>
<dbReference type="InterPro" id="IPR004796">
    <property type="entry name" value="PTS_IIC_cello"/>
</dbReference>
<reference evidence="11 12" key="1">
    <citation type="journal article" date="2013" name="Genome Announc.">
        <title>Complete Genome Sequence of Carnobacterium gilichinskyi Strain WN1359T (DSM 27470T).</title>
        <authorList>
            <person name="Leonard M.T."/>
            <person name="Panayotova N."/>
            <person name="Farmerie W.G."/>
            <person name="Triplett E.W."/>
            <person name="Nicholson W.L."/>
        </authorList>
    </citation>
    <scope>NUCLEOTIDE SEQUENCE [LARGE SCALE GENOMIC DNA]</scope>
    <source>
        <strain evidence="11 12">WN1359</strain>
        <plasmid evidence="12">Plasmid pWNCR64</plasmid>
    </source>
</reference>
<feature type="transmembrane region" description="Helical" evidence="9">
    <location>
        <begin position="181"/>
        <end position="204"/>
    </location>
</feature>
<keyword evidence="4 8" id="KW-0762">Sugar transport</keyword>
<feature type="transmembrane region" description="Helical" evidence="9">
    <location>
        <begin position="346"/>
        <end position="370"/>
    </location>
</feature>
<dbReference type="PANTHER" id="PTHR33989">
    <property type="match status" value="1"/>
</dbReference>
<accession>U5SFX0</accession>
<evidence type="ECO:0000256" key="8">
    <source>
        <dbReference type="PIRNR" id="PIRNR006351"/>
    </source>
</evidence>
<dbReference type="GO" id="GO:0008982">
    <property type="term" value="F:protein-N(PI)-phosphohistidine-sugar phosphotransferase activity"/>
    <property type="evidence" value="ECO:0007669"/>
    <property type="project" value="UniProtKB-UniRule"/>
</dbReference>
<feature type="transmembrane region" description="Helical" evidence="9">
    <location>
        <begin position="68"/>
        <end position="93"/>
    </location>
</feature>
<evidence type="ECO:0000256" key="2">
    <source>
        <dbReference type="ARBA" id="ARBA00022448"/>
    </source>
</evidence>
<evidence type="ECO:0000313" key="12">
    <source>
        <dbReference type="Proteomes" id="UP000017469"/>
    </source>
</evidence>
<dbReference type="InterPro" id="IPR004501">
    <property type="entry name" value="PTS_EIIC_3"/>
</dbReference>
<dbReference type="EMBL" id="CP006816">
    <property type="protein sequence ID" value="AGY83008.1"/>
    <property type="molecule type" value="Genomic_DNA"/>
</dbReference>
<evidence type="ECO:0000256" key="7">
    <source>
        <dbReference type="ARBA" id="ARBA00023136"/>
    </source>
</evidence>
<evidence type="ECO:0000256" key="9">
    <source>
        <dbReference type="SAM" id="Phobius"/>
    </source>
</evidence>
<geneLocation type="plasmid" evidence="11 12">
    <name>pWNCR64</name>
</geneLocation>
<dbReference type="KEGG" id="caw:Q783_12020"/>
<dbReference type="GO" id="GO:0005886">
    <property type="term" value="C:plasma membrane"/>
    <property type="evidence" value="ECO:0007669"/>
    <property type="project" value="UniProtKB-SubCell"/>
</dbReference>
<dbReference type="AlphaFoldDB" id="U5SFX0"/>
<dbReference type="PIRSF" id="PIRSF006351">
    <property type="entry name" value="PTS_EIIC-Cellobiose"/>
    <property type="match status" value="1"/>
</dbReference>
<dbReference type="Proteomes" id="UP000017469">
    <property type="component" value="Plasmid pWNCR64"/>
</dbReference>
<comment type="subcellular location">
    <subcellularLocation>
        <location evidence="1">Cell membrane</location>
        <topology evidence="1">Multi-pass membrane protein</topology>
    </subcellularLocation>
</comment>
<dbReference type="PROSITE" id="PS51105">
    <property type="entry name" value="PTS_EIIC_TYPE_3"/>
    <property type="match status" value="1"/>
</dbReference>
<dbReference type="PATRIC" id="fig|1266845.5.peg.2294"/>
<dbReference type="Pfam" id="PF02378">
    <property type="entry name" value="PTS_EIIC"/>
    <property type="match status" value="1"/>
</dbReference>
<dbReference type="RefSeq" id="WP_023176468.1">
    <property type="nucleotide sequence ID" value="NC_022603.1"/>
</dbReference>
<evidence type="ECO:0000259" key="10">
    <source>
        <dbReference type="PROSITE" id="PS51105"/>
    </source>
</evidence>